<gene>
    <name evidence="1" type="ORF">HanXRQr2_Chr06g0273121</name>
</gene>
<evidence type="ECO:0000313" key="2">
    <source>
        <dbReference type="Proteomes" id="UP000215914"/>
    </source>
</evidence>
<name>A0A9K3NKG0_HELAN</name>
<accession>A0A9K3NKG0</accession>
<proteinExistence type="predicted"/>
<comment type="caution">
    <text evidence="1">The sequence shown here is derived from an EMBL/GenBank/DDBJ whole genome shotgun (WGS) entry which is preliminary data.</text>
</comment>
<reference evidence="1" key="1">
    <citation type="journal article" date="2017" name="Nature">
        <title>The sunflower genome provides insights into oil metabolism, flowering and Asterid evolution.</title>
        <authorList>
            <person name="Badouin H."/>
            <person name="Gouzy J."/>
            <person name="Grassa C.J."/>
            <person name="Murat F."/>
            <person name="Staton S.E."/>
            <person name="Cottret L."/>
            <person name="Lelandais-Briere C."/>
            <person name="Owens G.L."/>
            <person name="Carrere S."/>
            <person name="Mayjonade B."/>
            <person name="Legrand L."/>
            <person name="Gill N."/>
            <person name="Kane N.C."/>
            <person name="Bowers J.E."/>
            <person name="Hubner S."/>
            <person name="Bellec A."/>
            <person name="Berard A."/>
            <person name="Berges H."/>
            <person name="Blanchet N."/>
            <person name="Boniface M.C."/>
            <person name="Brunel D."/>
            <person name="Catrice O."/>
            <person name="Chaidir N."/>
            <person name="Claudel C."/>
            <person name="Donnadieu C."/>
            <person name="Faraut T."/>
            <person name="Fievet G."/>
            <person name="Helmstetter N."/>
            <person name="King M."/>
            <person name="Knapp S.J."/>
            <person name="Lai Z."/>
            <person name="Le Paslier M.C."/>
            <person name="Lippi Y."/>
            <person name="Lorenzon L."/>
            <person name="Mandel J.R."/>
            <person name="Marage G."/>
            <person name="Marchand G."/>
            <person name="Marquand E."/>
            <person name="Bret-Mestries E."/>
            <person name="Morien E."/>
            <person name="Nambeesan S."/>
            <person name="Nguyen T."/>
            <person name="Pegot-Espagnet P."/>
            <person name="Pouilly N."/>
            <person name="Raftis F."/>
            <person name="Sallet E."/>
            <person name="Schiex T."/>
            <person name="Thomas J."/>
            <person name="Vandecasteele C."/>
            <person name="Vares D."/>
            <person name="Vear F."/>
            <person name="Vautrin S."/>
            <person name="Crespi M."/>
            <person name="Mangin B."/>
            <person name="Burke J.M."/>
            <person name="Salse J."/>
            <person name="Munos S."/>
            <person name="Vincourt P."/>
            <person name="Rieseberg L.H."/>
            <person name="Langlade N.B."/>
        </authorList>
    </citation>
    <scope>NUCLEOTIDE SEQUENCE</scope>
    <source>
        <tissue evidence="1">Leaves</tissue>
    </source>
</reference>
<evidence type="ECO:0000313" key="1">
    <source>
        <dbReference type="EMBL" id="KAF5803586.1"/>
    </source>
</evidence>
<organism evidence="1 2">
    <name type="scientific">Helianthus annuus</name>
    <name type="common">Common sunflower</name>
    <dbReference type="NCBI Taxonomy" id="4232"/>
    <lineage>
        <taxon>Eukaryota</taxon>
        <taxon>Viridiplantae</taxon>
        <taxon>Streptophyta</taxon>
        <taxon>Embryophyta</taxon>
        <taxon>Tracheophyta</taxon>
        <taxon>Spermatophyta</taxon>
        <taxon>Magnoliopsida</taxon>
        <taxon>eudicotyledons</taxon>
        <taxon>Gunneridae</taxon>
        <taxon>Pentapetalae</taxon>
        <taxon>asterids</taxon>
        <taxon>campanulids</taxon>
        <taxon>Asterales</taxon>
        <taxon>Asteraceae</taxon>
        <taxon>Asteroideae</taxon>
        <taxon>Heliantheae alliance</taxon>
        <taxon>Heliantheae</taxon>
        <taxon>Helianthus</taxon>
    </lineage>
</organism>
<keyword evidence="2" id="KW-1185">Reference proteome</keyword>
<protein>
    <submittedName>
        <fullName evidence="1">Uncharacterized protein</fullName>
    </submittedName>
</protein>
<dbReference type="Gramene" id="mRNA:HanXRQr2_Chr06g0273121">
    <property type="protein sequence ID" value="CDS:HanXRQr2_Chr06g0273121.1"/>
    <property type="gene ID" value="HanXRQr2_Chr06g0273121"/>
</dbReference>
<dbReference type="EMBL" id="MNCJ02000321">
    <property type="protein sequence ID" value="KAF5803586.1"/>
    <property type="molecule type" value="Genomic_DNA"/>
</dbReference>
<dbReference type="AlphaFoldDB" id="A0A9K3NKG0"/>
<sequence length="60" mass="6891">MLKNSSVTGKLIILLSAFRSITKIHMVKILLFPSNMLCFTNYRLLLEPLCDVLTIYLTVF</sequence>
<dbReference type="Proteomes" id="UP000215914">
    <property type="component" value="Unassembled WGS sequence"/>
</dbReference>
<reference evidence="1" key="2">
    <citation type="submission" date="2020-06" db="EMBL/GenBank/DDBJ databases">
        <title>Helianthus annuus Genome sequencing and assembly Release 2.</title>
        <authorList>
            <person name="Gouzy J."/>
            <person name="Langlade N."/>
            <person name="Munos S."/>
        </authorList>
    </citation>
    <scope>NUCLEOTIDE SEQUENCE</scope>
    <source>
        <tissue evidence="1">Leaves</tissue>
    </source>
</reference>